<dbReference type="CDD" id="cd06170">
    <property type="entry name" value="LuxR_C_like"/>
    <property type="match status" value="1"/>
</dbReference>
<organism evidence="5 6">
    <name type="scientific">Janthinobacterium violaceinigrum</name>
    <dbReference type="NCBI Taxonomy" id="2654252"/>
    <lineage>
        <taxon>Bacteria</taxon>
        <taxon>Pseudomonadati</taxon>
        <taxon>Pseudomonadota</taxon>
        <taxon>Betaproteobacteria</taxon>
        <taxon>Burkholderiales</taxon>
        <taxon>Oxalobacteraceae</taxon>
        <taxon>Janthinobacterium</taxon>
    </lineage>
</organism>
<keyword evidence="1" id="KW-0805">Transcription regulation</keyword>
<keyword evidence="2" id="KW-0238">DNA-binding</keyword>
<keyword evidence="3" id="KW-0804">Transcription</keyword>
<evidence type="ECO:0000256" key="3">
    <source>
        <dbReference type="ARBA" id="ARBA00023163"/>
    </source>
</evidence>
<dbReference type="AlphaFoldDB" id="A0A6I1IB84"/>
<accession>A0A6I1IB84</accession>
<dbReference type="GO" id="GO:0003677">
    <property type="term" value="F:DNA binding"/>
    <property type="evidence" value="ECO:0007669"/>
    <property type="project" value="UniProtKB-KW"/>
</dbReference>
<evidence type="ECO:0000313" key="5">
    <source>
        <dbReference type="EMBL" id="KAB8064478.1"/>
    </source>
</evidence>
<dbReference type="PROSITE" id="PS50043">
    <property type="entry name" value="HTH_LUXR_2"/>
    <property type="match status" value="1"/>
</dbReference>
<dbReference type="InterPro" id="IPR036388">
    <property type="entry name" value="WH-like_DNA-bd_sf"/>
</dbReference>
<sequence>MPPHHRSTGMSNNISGTLPCASLTPAERLVAAMAAEGLPYKSIARELGKSPATVRNQLHAIYQKLGVGNRTALAYKLRGEPGEP</sequence>
<dbReference type="Proteomes" id="UP000468717">
    <property type="component" value="Unassembled WGS sequence"/>
</dbReference>
<dbReference type="InterPro" id="IPR016032">
    <property type="entry name" value="Sig_transdc_resp-reg_C-effctor"/>
</dbReference>
<feature type="domain" description="HTH luxR-type" evidence="4">
    <location>
        <begin position="16"/>
        <end position="81"/>
    </location>
</feature>
<evidence type="ECO:0000256" key="2">
    <source>
        <dbReference type="ARBA" id="ARBA00023125"/>
    </source>
</evidence>
<protein>
    <submittedName>
        <fullName evidence="5">Helix-turn-helix domain-containing protein</fullName>
    </submittedName>
</protein>
<dbReference type="SUPFAM" id="SSF46894">
    <property type="entry name" value="C-terminal effector domain of the bipartite response regulators"/>
    <property type="match status" value="1"/>
</dbReference>
<keyword evidence="6" id="KW-1185">Reference proteome</keyword>
<comment type="caution">
    <text evidence="5">The sequence shown here is derived from an EMBL/GenBank/DDBJ whole genome shotgun (WGS) entry which is preliminary data.</text>
</comment>
<dbReference type="SMART" id="SM00421">
    <property type="entry name" value="HTH_LUXR"/>
    <property type="match status" value="1"/>
</dbReference>
<evidence type="ECO:0000259" key="4">
    <source>
        <dbReference type="PROSITE" id="PS50043"/>
    </source>
</evidence>
<dbReference type="Gene3D" id="1.10.10.10">
    <property type="entry name" value="Winged helix-like DNA-binding domain superfamily/Winged helix DNA-binding domain"/>
    <property type="match status" value="1"/>
</dbReference>
<gene>
    <name evidence="5" type="ORF">GCN75_12435</name>
</gene>
<reference evidence="5 6" key="1">
    <citation type="submission" date="2019-10" db="EMBL/GenBank/DDBJ databases">
        <title>Three novel species isolated from a subtropical stream in China.</title>
        <authorList>
            <person name="Lu H."/>
        </authorList>
    </citation>
    <scope>NUCLEOTIDE SEQUENCE [LARGE SCALE GENOMIC DNA]</scope>
    <source>
        <strain evidence="5 6">FT13W</strain>
    </source>
</reference>
<dbReference type="GO" id="GO:0006355">
    <property type="term" value="P:regulation of DNA-templated transcription"/>
    <property type="evidence" value="ECO:0007669"/>
    <property type="project" value="InterPro"/>
</dbReference>
<dbReference type="EMBL" id="WFLI01000012">
    <property type="protein sequence ID" value="KAB8064478.1"/>
    <property type="molecule type" value="Genomic_DNA"/>
</dbReference>
<dbReference type="PANTHER" id="PTHR44688:SF16">
    <property type="entry name" value="DNA-BINDING TRANSCRIPTIONAL ACTIVATOR DEVR_DOSR"/>
    <property type="match status" value="1"/>
</dbReference>
<dbReference type="InterPro" id="IPR000792">
    <property type="entry name" value="Tscrpt_reg_LuxR_C"/>
</dbReference>
<dbReference type="Pfam" id="PF00196">
    <property type="entry name" value="GerE"/>
    <property type="match status" value="1"/>
</dbReference>
<proteinExistence type="predicted"/>
<evidence type="ECO:0000313" key="6">
    <source>
        <dbReference type="Proteomes" id="UP000468717"/>
    </source>
</evidence>
<name>A0A6I1IB84_9BURK</name>
<evidence type="ECO:0000256" key="1">
    <source>
        <dbReference type="ARBA" id="ARBA00023015"/>
    </source>
</evidence>
<dbReference type="PANTHER" id="PTHR44688">
    <property type="entry name" value="DNA-BINDING TRANSCRIPTIONAL ACTIVATOR DEVR_DOSR"/>
    <property type="match status" value="1"/>
</dbReference>
<dbReference type="PRINTS" id="PR00038">
    <property type="entry name" value="HTHLUXR"/>
</dbReference>